<proteinExistence type="predicted"/>
<dbReference type="InterPro" id="IPR018624">
    <property type="entry name" value="Sec66"/>
</dbReference>
<gene>
    <name evidence="3" type="primary">SEC66</name>
    <name evidence="3" type="ORF">HETSPECPRED_008576</name>
</gene>
<sequence>MVNWAGLTIPLAYLSILVGSLATFSSLYRKRKLAKSISLEPWFGQHLQRDIYLSLLHLEPDPSQEKSPAVPDSVLKAALLQRAAEDIKRILAVRTAKPALANLLARGSVGDDLWQRFLRAEKEMESELRDVVEEANGLSPNWGQSIFQSANEMVQSEITHKKIEELQEQGKADRAWWDQERASIQSKFMKELDETPSTPAATNKLATPGADKSDEDAVLVEGGGPAAAGSKGGTKKRKPKKG</sequence>
<keyword evidence="2" id="KW-1133">Transmembrane helix</keyword>
<keyword evidence="4" id="KW-1185">Reference proteome</keyword>
<feature type="transmembrane region" description="Helical" evidence="2">
    <location>
        <begin position="6"/>
        <end position="28"/>
    </location>
</feature>
<dbReference type="AlphaFoldDB" id="A0A8H3FZ04"/>
<keyword evidence="2" id="KW-0812">Transmembrane</keyword>
<protein>
    <submittedName>
        <fullName evidence="3">Translocation protein S66</fullName>
    </submittedName>
</protein>
<feature type="compositionally biased region" description="Gly residues" evidence="1">
    <location>
        <begin position="221"/>
        <end position="232"/>
    </location>
</feature>
<dbReference type="PANTHER" id="PTHR28229">
    <property type="entry name" value="TRANSLOCATION PROTEIN SEC66"/>
    <property type="match status" value="1"/>
</dbReference>
<dbReference type="GO" id="GO:0031207">
    <property type="term" value="C:Sec62/Sec63 complex"/>
    <property type="evidence" value="ECO:0007669"/>
    <property type="project" value="InterPro"/>
</dbReference>
<dbReference type="OrthoDB" id="73168at2759"/>
<dbReference type="Pfam" id="PF09802">
    <property type="entry name" value="Sec66"/>
    <property type="match status" value="1"/>
</dbReference>
<evidence type="ECO:0000256" key="1">
    <source>
        <dbReference type="SAM" id="MobiDB-lite"/>
    </source>
</evidence>
<dbReference type="PANTHER" id="PTHR28229:SF1">
    <property type="entry name" value="TRANSLOCATION PROTEIN SEC66"/>
    <property type="match status" value="1"/>
</dbReference>
<name>A0A8H3FZ04_9LECA</name>
<accession>A0A8H3FZ04</accession>
<feature type="compositionally biased region" description="Polar residues" evidence="1">
    <location>
        <begin position="195"/>
        <end position="205"/>
    </location>
</feature>
<evidence type="ECO:0000313" key="3">
    <source>
        <dbReference type="EMBL" id="CAF9933256.1"/>
    </source>
</evidence>
<reference evidence="3" key="1">
    <citation type="submission" date="2021-03" db="EMBL/GenBank/DDBJ databases">
        <authorList>
            <person name="Tagirdzhanova G."/>
        </authorList>
    </citation>
    <scope>NUCLEOTIDE SEQUENCE</scope>
</reference>
<evidence type="ECO:0000256" key="2">
    <source>
        <dbReference type="SAM" id="Phobius"/>
    </source>
</evidence>
<dbReference type="EMBL" id="CAJPDS010000067">
    <property type="protein sequence ID" value="CAF9933256.1"/>
    <property type="molecule type" value="Genomic_DNA"/>
</dbReference>
<dbReference type="GO" id="GO:0031204">
    <property type="term" value="P:post-translational protein targeting to membrane, translocation"/>
    <property type="evidence" value="ECO:0007669"/>
    <property type="project" value="InterPro"/>
</dbReference>
<feature type="region of interest" description="Disordered" evidence="1">
    <location>
        <begin position="189"/>
        <end position="242"/>
    </location>
</feature>
<organism evidence="3 4">
    <name type="scientific">Heterodermia speciosa</name>
    <dbReference type="NCBI Taxonomy" id="116794"/>
    <lineage>
        <taxon>Eukaryota</taxon>
        <taxon>Fungi</taxon>
        <taxon>Dikarya</taxon>
        <taxon>Ascomycota</taxon>
        <taxon>Pezizomycotina</taxon>
        <taxon>Lecanoromycetes</taxon>
        <taxon>OSLEUM clade</taxon>
        <taxon>Lecanoromycetidae</taxon>
        <taxon>Caliciales</taxon>
        <taxon>Physciaceae</taxon>
        <taxon>Heterodermia</taxon>
    </lineage>
</organism>
<dbReference type="Proteomes" id="UP000664521">
    <property type="component" value="Unassembled WGS sequence"/>
</dbReference>
<comment type="caution">
    <text evidence="3">The sequence shown here is derived from an EMBL/GenBank/DDBJ whole genome shotgun (WGS) entry which is preliminary data.</text>
</comment>
<keyword evidence="2" id="KW-0472">Membrane</keyword>
<evidence type="ECO:0000313" key="4">
    <source>
        <dbReference type="Proteomes" id="UP000664521"/>
    </source>
</evidence>
<feature type="compositionally biased region" description="Basic residues" evidence="1">
    <location>
        <begin position="233"/>
        <end position="242"/>
    </location>
</feature>